<evidence type="ECO:0000256" key="2">
    <source>
        <dbReference type="SAM" id="Phobius"/>
    </source>
</evidence>
<protein>
    <submittedName>
        <fullName evidence="3">Uncharacterized protein</fullName>
    </submittedName>
</protein>
<keyword evidence="2" id="KW-0472">Membrane</keyword>
<evidence type="ECO:0000313" key="3">
    <source>
        <dbReference type="EMBL" id="RPA76757.1"/>
    </source>
</evidence>
<evidence type="ECO:0000313" key="4">
    <source>
        <dbReference type="Proteomes" id="UP000275078"/>
    </source>
</evidence>
<gene>
    <name evidence="3" type="ORF">BJ508DRAFT_330818</name>
</gene>
<keyword evidence="2" id="KW-1133">Transmembrane helix</keyword>
<dbReference type="AlphaFoldDB" id="A0A3N4HTZ9"/>
<keyword evidence="2" id="KW-0812">Transmembrane</keyword>
<feature type="region of interest" description="Disordered" evidence="1">
    <location>
        <begin position="133"/>
        <end position="169"/>
    </location>
</feature>
<organism evidence="3 4">
    <name type="scientific">Ascobolus immersus RN42</name>
    <dbReference type="NCBI Taxonomy" id="1160509"/>
    <lineage>
        <taxon>Eukaryota</taxon>
        <taxon>Fungi</taxon>
        <taxon>Dikarya</taxon>
        <taxon>Ascomycota</taxon>
        <taxon>Pezizomycotina</taxon>
        <taxon>Pezizomycetes</taxon>
        <taxon>Pezizales</taxon>
        <taxon>Ascobolaceae</taxon>
        <taxon>Ascobolus</taxon>
    </lineage>
</organism>
<keyword evidence="4" id="KW-1185">Reference proteome</keyword>
<name>A0A3N4HTZ9_ASCIM</name>
<reference evidence="3 4" key="1">
    <citation type="journal article" date="2018" name="Nat. Ecol. Evol.">
        <title>Pezizomycetes genomes reveal the molecular basis of ectomycorrhizal truffle lifestyle.</title>
        <authorList>
            <person name="Murat C."/>
            <person name="Payen T."/>
            <person name="Noel B."/>
            <person name="Kuo A."/>
            <person name="Morin E."/>
            <person name="Chen J."/>
            <person name="Kohler A."/>
            <person name="Krizsan K."/>
            <person name="Balestrini R."/>
            <person name="Da Silva C."/>
            <person name="Montanini B."/>
            <person name="Hainaut M."/>
            <person name="Levati E."/>
            <person name="Barry K.W."/>
            <person name="Belfiori B."/>
            <person name="Cichocki N."/>
            <person name="Clum A."/>
            <person name="Dockter R.B."/>
            <person name="Fauchery L."/>
            <person name="Guy J."/>
            <person name="Iotti M."/>
            <person name="Le Tacon F."/>
            <person name="Lindquist E.A."/>
            <person name="Lipzen A."/>
            <person name="Malagnac F."/>
            <person name="Mello A."/>
            <person name="Molinier V."/>
            <person name="Miyauchi S."/>
            <person name="Poulain J."/>
            <person name="Riccioni C."/>
            <person name="Rubini A."/>
            <person name="Sitrit Y."/>
            <person name="Splivallo R."/>
            <person name="Traeger S."/>
            <person name="Wang M."/>
            <person name="Zifcakova L."/>
            <person name="Wipf D."/>
            <person name="Zambonelli A."/>
            <person name="Paolocci F."/>
            <person name="Nowrousian M."/>
            <person name="Ottonello S."/>
            <person name="Baldrian P."/>
            <person name="Spatafora J.W."/>
            <person name="Henrissat B."/>
            <person name="Nagy L.G."/>
            <person name="Aury J.M."/>
            <person name="Wincker P."/>
            <person name="Grigoriev I.V."/>
            <person name="Bonfante P."/>
            <person name="Martin F.M."/>
        </authorList>
    </citation>
    <scope>NUCLEOTIDE SEQUENCE [LARGE SCALE GENOMIC DNA]</scope>
    <source>
        <strain evidence="3 4">RN42</strain>
    </source>
</reference>
<evidence type="ECO:0000256" key="1">
    <source>
        <dbReference type="SAM" id="MobiDB-lite"/>
    </source>
</evidence>
<dbReference type="EMBL" id="ML119738">
    <property type="protein sequence ID" value="RPA76757.1"/>
    <property type="molecule type" value="Genomic_DNA"/>
</dbReference>
<accession>A0A3N4HTZ9</accession>
<sequence length="427" mass="47380">MGFTNLRRHLLRVTAPTFAPKIIVRLNGSPINGSSVNATPINSTSVNNSISAGTFMNASINGTPITTSTIFPSGLNKSLLPTRTLITSHTIFTAFSFPPHPHTTRPIQANAGAYFPQPLSNYRPARELAISRRFYSSKQSSSKDKKKGRKGEEDEDGLEGVATPDASNTGNSLFRIALTEEERDALGTTKDETKKKLAKYNPFERLRQHAVNPITRRLELTVEVWLRWYKHELFMLSEPPLSPRKEWWLKNTFVYGILLLGYGVLLYIACEKTFGIYRKFSALVGWDVRGKRVENIKAIVNDNWTSRELVWEKVKAVIKEEDKEGEDTAKGPSLGKWDSEERGIVALPGDRIGGGSGLDVSVLNSAAVGDGMRKLPEEVVREVGCKEKGKGRNKSQSKGGFKKEGERAGLKVKGKVVVKGNVKWGYM</sequence>
<feature type="region of interest" description="Disordered" evidence="1">
    <location>
        <begin position="385"/>
        <end position="408"/>
    </location>
</feature>
<proteinExistence type="predicted"/>
<feature type="transmembrane region" description="Helical" evidence="2">
    <location>
        <begin position="247"/>
        <end position="270"/>
    </location>
</feature>
<dbReference type="Proteomes" id="UP000275078">
    <property type="component" value="Unassembled WGS sequence"/>
</dbReference>